<evidence type="ECO:0000313" key="4">
    <source>
        <dbReference type="Proteomes" id="UP001500748"/>
    </source>
</evidence>
<comment type="similarity">
    <text evidence="1">Belongs to the AHA1 family.</text>
</comment>
<name>A0ABP7GKR2_9FLAO</name>
<reference evidence="4" key="1">
    <citation type="journal article" date="2019" name="Int. J. Syst. Evol. Microbiol.">
        <title>The Global Catalogue of Microorganisms (GCM) 10K type strain sequencing project: providing services to taxonomists for standard genome sequencing and annotation.</title>
        <authorList>
            <consortium name="The Broad Institute Genomics Platform"/>
            <consortium name="The Broad Institute Genome Sequencing Center for Infectious Disease"/>
            <person name="Wu L."/>
            <person name="Ma J."/>
        </authorList>
    </citation>
    <scope>NUCLEOTIDE SEQUENCE [LARGE SCALE GENOMIC DNA]</scope>
    <source>
        <strain evidence="4">JCM 17337</strain>
    </source>
</reference>
<dbReference type="EMBL" id="BAABDU010000003">
    <property type="protein sequence ID" value="GAA3765829.1"/>
    <property type="molecule type" value="Genomic_DNA"/>
</dbReference>
<dbReference type="InterPro" id="IPR013538">
    <property type="entry name" value="ASHA1/2-like_C"/>
</dbReference>
<evidence type="ECO:0000313" key="3">
    <source>
        <dbReference type="EMBL" id="GAA3765829.1"/>
    </source>
</evidence>
<comment type="caution">
    <text evidence="3">The sequence shown here is derived from an EMBL/GenBank/DDBJ whole genome shotgun (WGS) entry which is preliminary data.</text>
</comment>
<accession>A0ABP7GKR2</accession>
<dbReference type="RefSeq" id="WP_345143172.1">
    <property type="nucleotide sequence ID" value="NZ_BAABDU010000003.1"/>
</dbReference>
<dbReference type="Proteomes" id="UP001500748">
    <property type="component" value="Unassembled WGS sequence"/>
</dbReference>
<feature type="domain" description="Activator of Hsp90 ATPase homologue 1/2-like C-terminal" evidence="2">
    <location>
        <begin position="9"/>
        <end position="132"/>
    </location>
</feature>
<dbReference type="InterPro" id="IPR023393">
    <property type="entry name" value="START-like_dom_sf"/>
</dbReference>
<gene>
    <name evidence="3" type="ORF">GCM10022423_17880</name>
</gene>
<dbReference type="Gene3D" id="3.30.530.20">
    <property type="match status" value="1"/>
</dbReference>
<protein>
    <submittedName>
        <fullName evidence="3">SRPBCC family protein</fullName>
    </submittedName>
</protein>
<keyword evidence="4" id="KW-1185">Reference proteome</keyword>
<evidence type="ECO:0000259" key="2">
    <source>
        <dbReference type="Pfam" id="PF08327"/>
    </source>
</evidence>
<evidence type="ECO:0000256" key="1">
    <source>
        <dbReference type="ARBA" id="ARBA00006817"/>
    </source>
</evidence>
<dbReference type="Pfam" id="PF08327">
    <property type="entry name" value="AHSA1"/>
    <property type="match status" value="1"/>
</dbReference>
<dbReference type="SUPFAM" id="SSF55961">
    <property type="entry name" value="Bet v1-like"/>
    <property type="match status" value="1"/>
</dbReference>
<sequence>MITVQNTINASINKVWDFWISPKHIQNWNYAFEEWHTPYAENDLRVNGKFKYEMAAKDKSAGFDFEGEYTKVEKFKVIEYKLLDNRTGSVHFEDYGNKVKITEVFEPIKSDSENMQKNWCQAVIDNFKKYVENSKEV</sequence>
<proteinExistence type="inferred from homology"/>
<organism evidence="3 4">
    <name type="scientific">Flavobacterium ginsengiterrae</name>
    <dbReference type="NCBI Taxonomy" id="871695"/>
    <lineage>
        <taxon>Bacteria</taxon>
        <taxon>Pseudomonadati</taxon>
        <taxon>Bacteroidota</taxon>
        <taxon>Flavobacteriia</taxon>
        <taxon>Flavobacteriales</taxon>
        <taxon>Flavobacteriaceae</taxon>
        <taxon>Flavobacterium</taxon>
    </lineage>
</organism>